<evidence type="ECO:0000259" key="1">
    <source>
        <dbReference type="Pfam" id="PF01850"/>
    </source>
</evidence>
<dbReference type="EMBL" id="LELG01000108">
    <property type="protein sequence ID" value="KMQ80328.1"/>
    <property type="molecule type" value="Genomic_DNA"/>
</dbReference>
<name>A0ABR5HLR8_9BURK</name>
<dbReference type="Gene3D" id="3.40.50.1010">
    <property type="entry name" value="5'-nuclease"/>
    <property type="match status" value="1"/>
</dbReference>
<reference evidence="2 3" key="1">
    <citation type="submission" date="2015-06" db="EMBL/GenBank/DDBJ databases">
        <title>Comparative genomics of Burkholderia leaf nodule symbionts.</title>
        <authorList>
            <person name="Carlier A."/>
            <person name="Eberl L."/>
            <person name="Pinto-Carbo M."/>
        </authorList>
    </citation>
    <scope>NUCLEOTIDE SEQUENCE [LARGE SCALE GENOMIC DNA]</scope>
    <source>
        <strain evidence="2 3">UZHbot3</strain>
    </source>
</reference>
<protein>
    <submittedName>
        <fullName evidence="2">PIN domain protein</fullName>
    </submittedName>
</protein>
<comment type="caution">
    <text evidence="2">The sequence shown here is derived from an EMBL/GenBank/DDBJ whole genome shotgun (WGS) entry which is preliminary data.</text>
</comment>
<keyword evidence="3" id="KW-1185">Reference proteome</keyword>
<proteinExistence type="predicted"/>
<dbReference type="Proteomes" id="UP000242951">
    <property type="component" value="Unassembled WGS sequence"/>
</dbReference>
<evidence type="ECO:0000313" key="2">
    <source>
        <dbReference type="EMBL" id="KMQ80328.1"/>
    </source>
</evidence>
<dbReference type="SUPFAM" id="SSF88723">
    <property type="entry name" value="PIN domain-like"/>
    <property type="match status" value="1"/>
</dbReference>
<feature type="domain" description="PIN" evidence="1">
    <location>
        <begin position="4"/>
        <end position="115"/>
    </location>
</feature>
<dbReference type="Pfam" id="PF01850">
    <property type="entry name" value="PIN"/>
    <property type="match status" value="1"/>
</dbReference>
<evidence type="ECO:0000313" key="3">
    <source>
        <dbReference type="Proteomes" id="UP000242951"/>
    </source>
</evidence>
<dbReference type="InterPro" id="IPR002716">
    <property type="entry name" value="PIN_dom"/>
</dbReference>
<accession>A0ABR5HLR8</accession>
<sequence>MTSVLIDTSVWVDHFRRRNNALVELIERDRGLMYPMVIGELACGTPPAPNIRTLEDIGLLRPAHQISIEEVMAFIEREQLYGLGCGLVDMMLLSSVLMTPGAQLWTLDRRLNEIAARFGVAYQPRMH</sequence>
<dbReference type="InterPro" id="IPR029060">
    <property type="entry name" value="PIN-like_dom_sf"/>
</dbReference>
<gene>
    <name evidence="2" type="ORF">BPMI_02427</name>
</gene>
<organism evidence="2 3">
    <name type="scientific">Candidatus Burkholderia pumila</name>
    <dbReference type="NCBI Taxonomy" id="1090375"/>
    <lineage>
        <taxon>Bacteria</taxon>
        <taxon>Pseudomonadati</taxon>
        <taxon>Pseudomonadota</taxon>
        <taxon>Betaproteobacteria</taxon>
        <taxon>Burkholderiales</taxon>
        <taxon>Burkholderiaceae</taxon>
        <taxon>Burkholderia</taxon>
    </lineage>
</organism>